<evidence type="ECO:0000259" key="3">
    <source>
        <dbReference type="Pfam" id="PF05368"/>
    </source>
</evidence>
<evidence type="ECO:0000313" key="4">
    <source>
        <dbReference type="EMBL" id="GAB1582911.1"/>
    </source>
</evidence>
<dbReference type="PANTHER" id="PTHR42748:SF7">
    <property type="entry name" value="NMRA LIKE REDOX SENSOR 1-RELATED"/>
    <property type="match status" value="1"/>
</dbReference>
<dbReference type="CDD" id="cd05251">
    <property type="entry name" value="NmrA_like_SDR_a"/>
    <property type="match status" value="1"/>
</dbReference>
<keyword evidence="2" id="KW-0521">NADP</keyword>
<dbReference type="PANTHER" id="PTHR42748">
    <property type="entry name" value="NITROGEN METABOLITE REPRESSION PROTEIN NMRA FAMILY MEMBER"/>
    <property type="match status" value="1"/>
</dbReference>
<name>A0ABQ0H1X8_9HYPH</name>
<comment type="caution">
    <text evidence="4">The sequence shown here is derived from an EMBL/GenBank/DDBJ whole genome shotgun (WGS) entry which is preliminary data.</text>
</comment>
<dbReference type="InterPro" id="IPR008030">
    <property type="entry name" value="NmrA-like"/>
</dbReference>
<evidence type="ECO:0000256" key="2">
    <source>
        <dbReference type="ARBA" id="ARBA00022857"/>
    </source>
</evidence>
<evidence type="ECO:0000256" key="1">
    <source>
        <dbReference type="ARBA" id="ARBA00006328"/>
    </source>
</evidence>
<evidence type="ECO:0000313" key="5">
    <source>
        <dbReference type="Proteomes" id="UP001628091"/>
    </source>
</evidence>
<dbReference type="Gene3D" id="3.40.50.720">
    <property type="entry name" value="NAD(P)-binding Rossmann-like Domain"/>
    <property type="match status" value="1"/>
</dbReference>
<gene>
    <name evidence="4" type="ORF">PPNSA23_28540</name>
</gene>
<feature type="domain" description="NmrA-like" evidence="3">
    <location>
        <begin position="4"/>
        <end position="245"/>
    </location>
</feature>
<protein>
    <submittedName>
        <fullName evidence="4">NmrA/HSCARG family protein</fullName>
    </submittedName>
</protein>
<organism evidence="4 5">
    <name type="scientific">Phyllobacterium phragmitis</name>
    <dbReference type="NCBI Taxonomy" id="2670329"/>
    <lineage>
        <taxon>Bacteria</taxon>
        <taxon>Pseudomonadati</taxon>
        <taxon>Pseudomonadota</taxon>
        <taxon>Alphaproteobacteria</taxon>
        <taxon>Hyphomicrobiales</taxon>
        <taxon>Phyllobacteriaceae</taxon>
        <taxon>Phyllobacterium</taxon>
    </lineage>
</organism>
<sequence length="306" mass="32569">MRDEKTVLVFGATGQQGGAVARALRSTGWHVRALVREPTGEKAKMLEARGVELHKGSFLDVVSLGTAMSGVYGVFSVQPSSGQGAAYGVTDEEEVRYGKTVADMAMKHGVEHFVYTSAGAAGKGKTGLGHFDSKTEIEAHIRDLPFRSTIVRPAAFMEMLMLPGMGLDQGTFSFFMRPDQAMQFIAVNDIGKIVASIFADPGRFAGQTIEIAGDEVTGSGMQETLSRAAGRTITYNRFSDSLLDQNTFLGRLAALVDDGRCAGAADIDALRNDFGALTTLDAWLSGPGKPLLDTALRAQDAPVALR</sequence>
<comment type="similarity">
    <text evidence="1">Belongs to the NmrA-type oxidoreductase family.</text>
</comment>
<dbReference type="RefSeq" id="WP_407865445.1">
    <property type="nucleotide sequence ID" value="NZ_BAAFZP010000001.1"/>
</dbReference>
<dbReference type="SUPFAM" id="SSF51735">
    <property type="entry name" value="NAD(P)-binding Rossmann-fold domains"/>
    <property type="match status" value="1"/>
</dbReference>
<dbReference type="InterPro" id="IPR036291">
    <property type="entry name" value="NAD(P)-bd_dom_sf"/>
</dbReference>
<dbReference type="InterPro" id="IPR051164">
    <property type="entry name" value="NmrA-like_oxidored"/>
</dbReference>
<accession>A0ABQ0H1X8</accession>
<keyword evidence="5" id="KW-1185">Reference proteome</keyword>
<dbReference type="EMBL" id="BAAFZP010000001">
    <property type="protein sequence ID" value="GAB1582911.1"/>
    <property type="molecule type" value="Genomic_DNA"/>
</dbReference>
<dbReference type="Gene3D" id="3.90.25.10">
    <property type="entry name" value="UDP-galactose 4-epimerase, domain 1"/>
    <property type="match status" value="1"/>
</dbReference>
<proteinExistence type="inferred from homology"/>
<dbReference type="Pfam" id="PF05368">
    <property type="entry name" value="NmrA"/>
    <property type="match status" value="1"/>
</dbReference>
<reference evidence="4 5" key="1">
    <citation type="submission" date="2024-10" db="EMBL/GenBank/DDBJ databases">
        <title>Isolation, draft genome sequencing and identification of Phyllobacterium sp. NSA23, isolated from leaf soil.</title>
        <authorList>
            <person name="Akita H."/>
        </authorList>
    </citation>
    <scope>NUCLEOTIDE SEQUENCE [LARGE SCALE GENOMIC DNA]</scope>
    <source>
        <strain evidence="4 5">NSA23</strain>
    </source>
</reference>
<dbReference type="Proteomes" id="UP001628091">
    <property type="component" value="Unassembled WGS sequence"/>
</dbReference>